<dbReference type="PANTHER" id="PTHR43317:SF1">
    <property type="entry name" value="THERMOSPERMINE SYNTHASE ACAULIS5"/>
    <property type="match status" value="1"/>
</dbReference>
<organism evidence="3 4">
    <name type="scientific">Alteromonas confluentis</name>
    <dbReference type="NCBI Taxonomy" id="1656094"/>
    <lineage>
        <taxon>Bacteria</taxon>
        <taxon>Pseudomonadati</taxon>
        <taxon>Pseudomonadota</taxon>
        <taxon>Gammaproteobacteria</taxon>
        <taxon>Alteromonadales</taxon>
        <taxon>Alteromonadaceae</taxon>
        <taxon>Alteromonas/Salinimonas group</taxon>
        <taxon>Alteromonas</taxon>
    </lineage>
</organism>
<keyword evidence="4" id="KW-1185">Reference proteome</keyword>
<dbReference type="OrthoDB" id="9761985at2"/>
<keyword evidence="1" id="KW-0620">Polyamine biosynthesis</keyword>
<gene>
    <name evidence="3" type="ORF">BFC18_03945</name>
</gene>
<keyword evidence="2" id="KW-1133">Transmembrane helix</keyword>
<dbReference type="SUPFAM" id="SSF53335">
    <property type="entry name" value="S-adenosyl-L-methionine-dependent methyltransferases"/>
    <property type="match status" value="1"/>
</dbReference>
<feature type="transmembrane region" description="Helical" evidence="2">
    <location>
        <begin position="170"/>
        <end position="192"/>
    </location>
</feature>
<keyword evidence="2" id="KW-0812">Transmembrane</keyword>
<evidence type="ECO:0000313" key="3">
    <source>
        <dbReference type="EMBL" id="OFC72274.1"/>
    </source>
</evidence>
<evidence type="ECO:0000256" key="1">
    <source>
        <dbReference type="ARBA" id="ARBA00023115"/>
    </source>
</evidence>
<dbReference type="AlphaFoldDB" id="A0A1E7ZFN5"/>
<dbReference type="InterPro" id="IPR036259">
    <property type="entry name" value="MFS_trans_sf"/>
</dbReference>
<feature type="transmembrane region" description="Helical" evidence="2">
    <location>
        <begin position="69"/>
        <end position="89"/>
    </location>
</feature>
<proteinExistence type="predicted"/>
<dbReference type="STRING" id="1656094.BFC18_03945"/>
<feature type="transmembrane region" description="Helical" evidence="2">
    <location>
        <begin position="38"/>
        <end position="57"/>
    </location>
</feature>
<comment type="caution">
    <text evidence="3">The sequence shown here is derived from an EMBL/GenBank/DDBJ whole genome shotgun (WGS) entry which is preliminary data.</text>
</comment>
<dbReference type="InterPro" id="IPR029063">
    <property type="entry name" value="SAM-dependent_MTases_sf"/>
</dbReference>
<dbReference type="Gene3D" id="3.40.50.150">
    <property type="entry name" value="Vaccinia Virus protein VP39"/>
    <property type="match status" value="1"/>
</dbReference>
<feature type="transmembrane region" description="Helical" evidence="2">
    <location>
        <begin position="139"/>
        <end position="158"/>
    </location>
</feature>
<feature type="transmembrane region" description="Helical" evidence="2">
    <location>
        <begin position="384"/>
        <end position="403"/>
    </location>
</feature>
<keyword evidence="2" id="KW-0472">Membrane</keyword>
<feature type="transmembrane region" description="Helical" evidence="2">
    <location>
        <begin position="213"/>
        <end position="236"/>
    </location>
</feature>
<sequence length="673" mass="75735">MKRLLFILPILCSAFLLFQIQPIISKGLLPEFGGSSSVWSASMLFYQGMLLLGYLYAHGLSKLKLHSQFIIHAFLLLLSTLITLNGESVQYSNNDYPALAVIGKLTTEIGLAFFLLAATSVLLQQWYCRTSHTEVPYHWYSFSNLASLISLVSYPFFFEAYLPTSEQKHYWFELYVITVILKLVLMASLYTVKPSKPVNNKTPQPNSVHRKQVLLWITLSATSSIMLIATTQLMSINIPPMPLVWLLPLLIYLASYTFCFSSKKTYKRTKMLPLLFAAIFFGLIMYFLGSQFNTLSQLIIYSLILLVCCIICHGELRSRAPASDSMTTFYVATAMGGALGSLFSSIIAPLIFERITEYVLGLFLVVIVYICNAPRAASQKTRMITNFGGICVLTTLLVCYLYIENRFDQYDVATVRNFYGYVTVKDVTAGNIAERRLVDGTTVHGSEPLKLRSASESSYYQQTSGVAVAVNYLQQRESINLGVIGLGAGVLASYIRPNDSITFFELNPAVYEMANKYFSYLKNAQGSVTVNVDDGRIAIARQLNSSKQKFNAIIVDAFSSDAIPAHLLTREAFNIYWQRLEEDGLLIIHISNNHIDLMPVLLSHATYFDKAIFQWRSTAQLQSNFGSDWVVLTNDHDFTAEHFPFQANSTRSNSDLAVEWTDEKYSLLPLIRL</sequence>
<dbReference type="NCBIfam" id="NF037959">
    <property type="entry name" value="MFS_SpdSyn"/>
    <property type="match status" value="1"/>
</dbReference>
<feature type="transmembrane region" description="Helical" evidence="2">
    <location>
        <begin position="242"/>
        <end position="260"/>
    </location>
</feature>
<dbReference type="PANTHER" id="PTHR43317">
    <property type="entry name" value="THERMOSPERMINE SYNTHASE ACAULIS5"/>
    <property type="match status" value="1"/>
</dbReference>
<feature type="transmembrane region" description="Helical" evidence="2">
    <location>
        <begin position="109"/>
        <end position="127"/>
    </location>
</feature>
<dbReference type="EMBL" id="MDHN01000006">
    <property type="protein sequence ID" value="OFC72274.1"/>
    <property type="molecule type" value="Genomic_DNA"/>
</dbReference>
<evidence type="ECO:0000313" key="4">
    <source>
        <dbReference type="Proteomes" id="UP000175691"/>
    </source>
</evidence>
<dbReference type="Proteomes" id="UP000175691">
    <property type="component" value="Unassembled WGS sequence"/>
</dbReference>
<feature type="transmembrane region" description="Helical" evidence="2">
    <location>
        <begin position="298"/>
        <end position="316"/>
    </location>
</feature>
<accession>A0A1E7ZFN5</accession>
<name>A0A1E7ZFN5_9ALTE</name>
<protein>
    <submittedName>
        <fullName evidence="3">Integral membrane-like protein</fullName>
    </submittedName>
</protein>
<feature type="transmembrane region" description="Helical" evidence="2">
    <location>
        <begin position="328"/>
        <end position="352"/>
    </location>
</feature>
<evidence type="ECO:0000256" key="2">
    <source>
        <dbReference type="SAM" id="Phobius"/>
    </source>
</evidence>
<reference evidence="3 4" key="1">
    <citation type="submission" date="2016-08" db="EMBL/GenBank/DDBJ databases">
        <authorList>
            <person name="Seilhamer J.J."/>
        </authorList>
    </citation>
    <scope>NUCLEOTIDE SEQUENCE [LARGE SCALE GENOMIC DNA]</scope>
    <source>
        <strain evidence="3 4">KCTC 42603</strain>
    </source>
</reference>
<feature type="transmembrane region" description="Helical" evidence="2">
    <location>
        <begin position="358"/>
        <end position="377"/>
    </location>
</feature>
<dbReference type="GO" id="GO:0006596">
    <property type="term" value="P:polyamine biosynthetic process"/>
    <property type="evidence" value="ECO:0007669"/>
    <property type="project" value="UniProtKB-KW"/>
</dbReference>
<feature type="transmembrane region" description="Helical" evidence="2">
    <location>
        <begin position="272"/>
        <end position="292"/>
    </location>
</feature>
<dbReference type="SUPFAM" id="SSF103473">
    <property type="entry name" value="MFS general substrate transporter"/>
    <property type="match status" value="1"/>
</dbReference>